<keyword evidence="3" id="KW-1185">Reference proteome</keyword>
<evidence type="ECO:0000313" key="3">
    <source>
        <dbReference type="Proteomes" id="UP000732378"/>
    </source>
</evidence>
<proteinExistence type="predicted"/>
<sequence>MTEHQMLSGDEKAGLALEAAGNAVLGVIKNATPMQVSITNPPPPTVADIPDQIKKLADLHAAGVLTDEEFAAKKADLLDRM</sequence>
<evidence type="ECO:0000259" key="1">
    <source>
        <dbReference type="Pfam" id="PF09851"/>
    </source>
</evidence>
<protein>
    <recommendedName>
        <fullName evidence="1">SHOCT domain-containing protein</fullName>
    </recommendedName>
</protein>
<dbReference type="InterPro" id="IPR018649">
    <property type="entry name" value="SHOCT"/>
</dbReference>
<accession>A0ABS2MBG0</accession>
<feature type="domain" description="SHOCT" evidence="1">
    <location>
        <begin position="51"/>
        <end position="78"/>
    </location>
</feature>
<name>A0ABS2MBG0_9ACTN</name>
<evidence type="ECO:0000313" key="2">
    <source>
        <dbReference type="EMBL" id="MBM7508514.1"/>
    </source>
</evidence>
<reference evidence="2 3" key="1">
    <citation type="submission" date="2021-01" db="EMBL/GenBank/DDBJ databases">
        <title>Sequencing the genomes of 1000 actinobacteria strains.</title>
        <authorList>
            <person name="Klenk H.-P."/>
        </authorList>
    </citation>
    <scope>NUCLEOTIDE SEQUENCE [LARGE SCALE GENOMIC DNA]</scope>
    <source>
        <strain evidence="2 3">DSM 18239</strain>
    </source>
</reference>
<dbReference type="RefSeq" id="WP_307822960.1">
    <property type="nucleotide sequence ID" value="NZ_JACDTV010000009.1"/>
</dbReference>
<dbReference type="Proteomes" id="UP000732378">
    <property type="component" value="Unassembled WGS sequence"/>
</dbReference>
<organism evidence="2 3">
    <name type="scientific">Nocardioides salarius</name>
    <dbReference type="NCBI Taxonomy" id="374513"/>
    <lineage>
        <taxon>Bacteria</taxon>
        <taxon>Bacillati</taxon>
        <taxon>Actinomycetota</taxon>
        <taxon>Actinomycetes</taxon>
        <taxon>Propionibacteriales</taxon>
        <taxon>Nocardioidaceae</taxon>
        <taxon>Nocardioides</taxon>
    </lineage>
</organism>
<comment type="caution">
    <text evidence="2">The sequence shown here is derived from an EMBL/GenBank/DDBJ whole genome shotgun (WGS) entry which is preliminary data.</text>
</comment>
<dbReference type="EMBL" id="JAFBBZ010000001">
    <property type="protein sequence ID" value="MBM7508514.1"/>
    <property type="molecule type" value="Genomic_DNA"/>
</dbReference>
<gene>
    <name evidence="2" type="ORF">JOE61_002328</name>
</gene>
<dbReference type="Pfam" id="PF09851">
    <property type="entry name" value="SHOCT"/>
    <property type="match status" value="1"/>
</dbReference>